<organism evidence="3 4">
    <name type="scientific">Coniosporium apollinis (strain CBS 100218)</name>
    <name type="common">Rock-inhabiting black yeast</name>
    <dbReference type="NCBI Taxonomy" id="1168221"/>
    <lineage>
        <taxon>Eukaryota</taxon>
        <taxon>Fungi</taxon>
        <taxon>Dikarya</taxon>
        <taxon>Ascomycota</taxon>
        <taxon>Pezizomycotina</taxon>
        <taxon>Dothideomycetes</taxon>
        <taxon>Dothideomycetes incertae sedis</taxon>
        <taxon>Coniosporium</taxon>
    </lineage>
</organism>
<name>R7Z6F6_CONA1</name>
<proteinExistence type="predicted"/>
<gene>
    <name evidence="3" type="ORF">W97_09015</name>
</gene>
<dbReference type="InterPro" id="IPR025451">
    <property type="entry name" value="DUF4211"/>
</dbReference>
<dbReference type="GO" id="GO:0005634">
    <property type="term" value="C:nucleus"/>
    <property type="evidence" value="ECO:0007669"/>
    <property type="project" value="TreeGrafter"/>
</dbReference>
<dbReference type="Proteomes" id="UP000016924">
    <property type="component" value="Unassembled WGS sequence"/>
</dbReference>
<evidence type="ECO:0000259" key="2">
    <source>
        <dbReference type="Pfam" id="PF13926"/>
    </source>
</evidence>
<feature type="domain" description="DUF4211" evidence="2">
    <location>
        <begin position="430"/>
        <end position="565"/>
    </location>
</feature>
<feature type="compositionally biased region" description="Basic and acidic residues" evidence="1">
    <location>
        <begin position="118"/>
        <end position="131"/>
    </location>
</feature>
<feature type="compositionally biased region" description="Polar residues" evidence="1">
    <location>
        <begin position="185"/>
        <end position="194"/>
    </location>
</feature>
<dbReference type="HOGENOM" id="CLU_021433_1_1_1"/>
<dbReference type="eggNOG" id="ENOG502S7B9">
    <property type="taxonomic scope" value="Eukaryota"/>
</dbReference>
<dbReference type="Pfam" id="PF13926">
    <property type="entry name" value="DUF4211"/>
    <property type="match status" value="1"/>
</dbReference>
<dbReference type="OMA" id="WRDFHIN"/>
<feature type="compositionally biased region" description="Basic and acidic residues" evidence="1">
    <location>
        <begin position="206"/>
        <end position="219"/>
    </location>
</feature>
<reference evidence="4" key="1">
    <citation type="submission" date="2012-06" db="EMBL/GenBank/DDBJ databases">
        <title>The genome sequence of Coniosporium apollinis CBS 100218.</title>
        <authorList>
            <consortium name="The Broad Institute Genome Sequencing Platform"/>
            <person name="Cuomo C."/>
            <person name="Gorbushina A."/>
            <person name="Noack S."/>
            <person name="Walker B."/>
            <person name="Young S.K."/>
            <person name="Zeng Q."/>
            <person name="Gargeya S."/>
            <person name="Fitzgerald M."/>
            <person name="Haas B."/>
            <person name="Abouelleil A."/>
            <person name="Alvarado L."/>
            <person name="Arachchi H.M."/>
            <person name="Berlin A.M."/>
            <person name="Chapman S.B."/>
            <person name="Goldberg J."/>
            <person name="Griggs A."/>
            <person name="Gujja S."/>
            <person name="Hansen M."/>
            <person name="Howarth C."/>
            <person name="Imamovic A."/>
            <person name="Larimer J."/>
            <person name="McCowan C."/>
            <person name="Montmayeur A."/>
            <person name="Murphy C."/>
            <person name="Neiman D."/>
            <person name="Pearson M."/>
            <person name="Priest M."/>
            <person name="Roberts A."/>
            <person name="Saif S."/>
            <person name="Shea T."/>
            <person name="Sisk P."/>
            <person name="Sykes S."/>
            <person name="Wortman J."/>
            <person name="Nusbaum C."/>
            <person name="Birren B."/>
        </authorList>
    </citation>
    <scope>NUCLEOTIDE SEQUENCE [LARGE SCALE GENOMIC DNA]</scope>
    <source>
        <strain evidence="4">CBS 100218</strain>
    </source>
</reference>
<feature type="compositionally biased region" description="Basic and acidic residues" evidence="1">
    <location>
        <begin position="153"/>
        <end position="162"/>
    </location>
</feature>
<evidence type="ECO:0000313" key="3">
    <source>
        <dbReference type="EMBL" id="EON69752.1"/>
    </source>
</evidence>
<feature type="compositionally biased region" description="Basic residues" evidence="1">
    <location>
        <begin position="132"/>
        <end position="144"/>
    </location>
</feature>
<keyword evidence="4" id="KW-1185">Reference proteome</keyword>
<dbReference type="OrthoDB" id="21499at2759"/>
<evidence type="ECO:0000313" key="4">
    <source>
        <dbReference type="Proteomes" id="UP000016924"/>
    </source>
</evidence>
<evidence type="ECO:0000256" key="1">
    <source>
        <dbReference type="SAM" id="MobiDB-lite"/>
    </source>
</evidence>
<feature type="compositionally biased region" description="Acidic residues" evidence="1">
    <location>
        <begin position="303"/>
        <end position="312"/>
    </location>
</feature>
<feature type="compositionally biased region" description="Low complexity" evidence="1">
    <location>
        <begin position="195"/>
        <end position="205"/>
    </location>
</feature>
<feature type="region of interest" description="Disordered" evidence="1">
    <location>
        <begin position="1"/>
        <end position="31"/>
    </location>
</feature>
<dbReference type="AlphaFoldDB" id="R7Z6F6"/>
<feature type="compositionally biased region" description="Acidic residues" evidence="1">
    <location>
        <begin position="376"/>
        <end position="396"/>
    </location>
</feature>
<dbReference type="EMBL" id="JH767626">
    <property type="protein sequence ID" value="EON69752.1"/>
    <property type="molecule type" value="Genomic_DNA"/>
</dbReference>
<accession>R7Z6F6</accession>
<feature type="compositionally biased region" description="Basic and acidic residues" evidence="1">
    <location>
        <begin position="76"/>
        <end position="88"/>
    </location>
</feature>
<feature type="compositionally biased region" description="Basic residues" evidence="1">
    <location>
        <begin position="286"/>
        <end position="300"/>
    </location>
</feature>
<dbReference type="GeneID" id="19906326"/>
<dbReference type="PANTHER" id="PTHR14689:SF0">
    <property type="entry name" value="COILED-COIL DOMAIN-CONTAINING PROTEIN 82"/>
    <property type="match status" value="1"/>
</dbReference>
<dbReference type="PANTHER" id="PTHR14689">
    <property type="entry name" value="PHORBOL-ESTER_DAG-TYPE DOMAIN-CONTAINING PROTEIN"/>
    <property type="match status" value="1"/>
</dbReference>
<sequence>MAPATPLRRSARQKHQTRLAFTPVPSSSPAAIAHLSPNVRTRAAAVTLSGSPNLAKRRKVAFSAHAEEDGSEDEVDHTRDARHGDELAKGLPTPERSSQVKSLGRRHQPTVESGSESEEAREGEQEGESVKKTSRPSVKRRITRQSKINFDQRQSEEVAEHRRAVRSINEAAPVQAKTRLRSGPFRSTQQTIELSSDSDTSFSDVDLPRAGKEAKRDSVGEAETSGDDVIISSPAKKPKRAAVRKESWVISDDSDAEAQATPKRTKRQAAKERSSDEDDDDLPATQRKRKQPPVTPRRRSKQEEEDLEEDLEFLGPSGGRLKRKPESSPRKPVQSARQKALEALKRRRAGDKTEPILVELDDDSAEEGRRRGLYDTDTESDDGEDELEEVEDENEIIETPRRGGRNRNPPAAPRDADAGDMFLPDEDDEDWIVEDDEDAPLGAPVGLPLQFSNLSRQKGKDLFKYVVEWMVQKKINPAFAIDDEIYDLAFRKLDDEVRGLAGSKFTSSAWTPGFTQALRSRPHIVVTGVPGGTSLYDHCAACNRKNHPATWQIQFTGKPYHKETLEEVADDEDSEGETDGQTYDALGREVPDESIIYNLGKTCKQNAEIAHTLEHWRYHLNDWVVTYLKEEGYTAPKKIVERDEWSTKKRQKYANEIADEMERTGEIKRLYRDYRNEVNTARGDKLAGSGRQLELDFD</sequence>
<dbReference type="RefSeq" id="XP_007785069.1">
    <property type="nucleotide sequence ID" value="XM_007786879.1"/>
</dbReference>
<dbReference type="STRING" id="1168221.R7Z6F6"/>
<feature type="compositionally biased region" description="Basic and acidic residues" evidence="1">
    <location>
        <begin position="339"/>
        <end position="354"/>
    </location>
</feature>
<protein>
    <recommendedName>
        <fullName evidence="2">DUF4211 domain-containing protein</fullName>
    </recommendedName>
</protein>
<feature type="region of interest" description="Disordered" evidence="1">
    <location>
        <begin position="60"/>
        <end position="424"/>
    </location>
</feature>